<dbReference type="Pfam" id="PF10675">
    <property type="entry name" value="DUF2489"/>
    <property type="match status" value="1"/>
</dbReference>
<keyword evidence="1" id="KW-1133">Transmembrane helix</keyword>
<gene>
    <name evidence="3" type="ORF">A6D6_01695</name>
</gene>
<evidence type="ECO:0000256" key="1">
    <source>
        <dbReference type="SAM" id="Phobius"/>
    </source>
</evidence>
<protein>
    <recommendedName>
        <fullName evidence="2">DUF2489 domain-containing protein</fullName>
    </recommendedName>
</protein>
<dbReference type="InterPro" id="IPR019617">
    <property type="entry name" value="DUF2489"/>
</dbReference>
<comment type="caution">
    <text evidence="3">The sequence shown here is derived from an EMBL/GenBank/DDBJ whole genome shotgun (WGS) entry which is preliminary data.</text>
</comment>
<keyword evidence="1" id="KW-0472">Membrane</keyword>
<keyword evidence="4" id="KW-1185">Reference proteome</keyword>
<sequence length="210" mass="24026">MLRCAPMVLAGGLNRRPSRRNMRPAMMIFNTPSYNIGPAARPINQDTVNQENFMGMGMQLALAIAIGLLIGVVLGLLIWRWMSRRREEELERHRHAQVLESLEVLSRAYMQGQVDAGEASLRMAALLDCLPARVAPKVDLAAIHQLANDCENFHRGDARKALTPAQRNREDFDRLRLEDEQSEAFMQATERLARVLVQWRRQLCPRRRTD</sequence>
<evidence type="ECO:0000313" key="3">
    <source>
        <dbReference type="EMBL" id="KAF0806360.1"/>
    </source>
</evidence>
<name>A0ABQ6YA57_9GAMM</name>
<accession>A0ABQ6YA57</accession>
<dbReference type="EMBL" id="AQPF01000009">
    <property type="protein sequence ID" value="KAF0806360.1"/>
    <property type="molecule type" value="Genomic_DNA"/>
</dbReference>
<dbReference type="Proteomes" id="UP000771797">
    <property type="component" value="Unassembled WGS sequence"/>
</dbReference>
<reference evidence="3 4" key="1">
    <citation type="submission" date="2012-09" db="EMBL/GenBank/DDBJ databases">
        <title>Genome Sequence of alkane-degrading Bacterium Alcanivorax sp. 6-D-6.</title>
        <authorList>
            <person name="Lai Q."/>
            <person name="Shao Z."/>
        </authorList>
    </citation>
    <scope>NUCLEOTIDE SEQUENCE [LARGE SCALE GENOMIC DNA]</scope>
    <source>
        <strain evidence="3 4">6-D-6</strain>
    </source>
</reference>
<feature type="transmembrane region" description="Helical" evidence="1">
    <location>
        <begin position="60"/>
        <end position="82"/>
    </location>
</feature>
<feature type="domain" description="DUF2489" evidence="2">
    <location>
        <begin position="83"/>
        <end position="192"/>
    </location>
</feature>
<proteinExistence type="predicted"/>
<keyword evidence="1" id="KW-0812">Transmembrane</keyword>
<evidence type="ECO:0000313" key="4">
    <source>
        <dbReference type="Proteomes" id="UP000771797"/>
    </source>
</evidence>
<evidence type="ECO:0000259" key="2">
    <source>
        <dbReference type="Pfam" id="PF10675"/>
    </source>
</evidence>
<organism evidence="3 4">
    <name type="scientific">Alcanivorax xiamenensis</name>
    <dbReference type="NCBI Taxonomy" id="1177156"/>
    <lineage>
        <taxon>Bacteria</taxon>
        <taxon>Pseudomonadati</taxon>
        <taxon>Pseudomonadota</taxon>
        <taxon>Gammaproteobacteria</taxon>
        <taxon>Oceanospirillales</taxon>
        <taxon>Alcanivoracaceae</taxon>
        <taxon>Alcanivorax</taxon>
    </lineage>
</organism>